<evidence type="ECO:0000256" key="1">
    <source>
        <dbReference type="SAM" id="MobiDB-lite"/>
    </source>
</evidence>
<proteinExistence type="predicted"/>
<dbReference type="EMBL" id="AVOT02154190">
    <property type="protein sequence ID" value="MBW0593389.1"/>
    <property type="molecule type" value="Genomic_DNA"/>
</dbReference>
<dbReference type="Proteomes" id="UP000765509">
    <property type="component" value="Unassembled WGS sequence"/>
</dbReference>
<name>A0A9Q3QCP0_9BASI</name>
<keyword evidence="3" id="KW-1185">Reference proteome</keyword>
<gene>
    <name evidence="2" type="ORF">O181_133104</name>
</gene>
<accession>A0A9Q3QCP0</accession>
<sequence length="190" mass="21971">MKNLWNFATQILHLVPKKNLKHVKGILKEFEEIEQSEEGFLASIILRILDYTKEEIGKEKKINKLLKNTNPIRQCQRNKENQPQKESSTLSSNKPGSIDPSKSQDIIPSNQKLLEGSLQEKHFNYSKEINSLGKNRSLIKNEAVILKHENEIEGEIYLPQSIKMYKVSHSLEGRPFKKLEMKDSFDHSST</sequence>
<comment type="caution">
    <text evidence="2">The sequence shown here is derived from an EMBL/GenBank/DDBJ whole genome shotgun (WGS) entry which is preliminary data.</text>
</comment>
<evidence type="ECO:0000313" key="2">
    <source>
        <dbReference type="EMBL" id="MBW0593389.1"/>
    </source>
</evidence>
<reference evidence="2" key="1">
    <citation type="submission" date="2021-03" db="EMBL/GenBank/DDBJ databases">
        <title>Draft genome sequence of rust myrtle Austropuccinia psidii MF-1, a brazilian biotype.</title>
        <authorList>
            <person name="Quecine M.C."/>
            <person name="Pachon D.M.R."/>
            <person name="Bonatelli M.L."/>
            <person name="Correr F.H."/>
            <person name="Franceschini L.M."/>
            <person name="Leite T.F."/>
            <person name="Margarido G.R.A."/>
            <person name="Almeida C.A."/>
            <person name="Ferrarezi J.A."/>
            <person name="Labate C.A."/>
        </authorList>
    </citation>
    <scope>NUCLEOTIDE SEQUENCE</scope>
    <source>
        <strain evidence="2">MF-1</strain>
    </source>
</reference>
<dbReference type="AlphaFoldDB" id="A0A9Q3QCP0"/>
<evidence type="ECO:0000313" key="3">
    <source>
        <dbReference type="Proteomes" id="UP000765509"/>
    </source>
</evidence>
<feature type="region of interest" description="Disordered" evidence="1">
    <location>
        <begin position="69"/>
        <end position="106"/>
    </location>
</feature>
<organism evidence="2 3">
    <name type="scientific">Austropuccinia psidii MF-1</name>
    <dbReference type="NCBI Taxonomy" id="1389203"/>
    <lineage>
        <taxon>Eukaryota</taxon>
        <taxon>Fungi</taxon>
        <taxon>Dikarya</taxon>
        <taxon>Basidiomycota</taxon>
        <taxon>Pucciniomycotina</taxon>
        <taxon>Pucciniomycetes</taxon>
        <taxon>Pucciniales</taxon>
        <taxon>Sphaerophragmiaceae</taxon>
        <taxon>Austropuccinia</taxon>
    </lineage>
</organism>
<feature type="compositionally biased region" description="Polar residues" evidence="1">
    <location>
        <begin position="84"/>
        <end position="106"/>
    </location>
</feature>
<protein>
    <submittedName>
        <fullName evidence="2">Uncharacterized protein</fullName>
    </submittedName>
</protein>